<dbReference type="GO" id="GO:0032451">
    <property type="term" value="F:demethylase activity"/>
    <property type="evidence" value="ECO:0007669"/>
    <property type="project" value="TreeGrafter"/>
</dbReference>
<sequence>MDTQILSNIRDMLRSLIINYTSPILQPIQNIDGLFYCDNFIDDKMEQKIIHLVNQEKWSSELSRRVQHYGYKYDYKRRTTDPHKDYIGELPVWTDYIIHKMFCSFHKTCIHLPFETFDQLIVNEYKKGQGIGKHTDCISCFSNGIAIISLNNDSIITFEKNGIRHDIHVKRKSLVLMTDDARYNWTHAIIPMNNNNFTNDKPRISITFRFVKK</sequence>
<dbReference type="Proteomes" id="UP000240325">
    <property type="component" value="Segment"/>
</dbReference>
<dbReference type="InterPro" id="IPR032857">
    <property type="entry name" value="ALKBH4"/>
</dbReference>
<dbReference type="PANTHER" id="PTHR12463">
    <property type="entry name" value="OXYGENASE-RELATED"/>
    <property type="match status" value="1"/>
</dbReference>
<dbReference type="InterPro" id="IPR005123">
    <property type="entry name" value="Oxoglu/Fe-dep_dioxygenase_dom"/>
</dbReference>
<dbReference type="InterPro" id="IPR027450">
    <property type="entry name" value="AlkB-like"/>
</dbReference>
<keyword evidence="2" id="KW-0560">Oxidoreductase</keyword>
<dbReference type="SUPFAM" id="SSF51197">
    <property type="entry name" value="Clavaminate synthase-like"/>
    <property type="match status" value="1"/>
</dbReference>
<dbReference type="GO" id="GO:0070988">
    <property type="term" value="P:demethylation"/>
    <property type="evidence" value="ECO:0007669"/>
    <property type="project" value="InterPro"/>
</dbReference>
<feature type="domain" description="Fe2OG dioxygenase" evidence="1">
    <location>
        <begin position="116"/>
        <end position="212"/>
    </location>
</feature>
<dbReference type="Gene3D" id="2.60.120.590">
    <property type="entry name" value="Alpha-ketoglutarate-dependent dioxygenase AlkB-like"/>
    <property type="match status" value="1"/>
</dbReference>
<keyword evidence="2" id="KW-0223">Dioxygenase</keyword>
<reference evidence="2" key="1">
    <citation type="journal article" date="2017" name="Elife">
        <title>The kinetoplastid-infecting Bodo saltans virus (BsV), a window into the most abundant giant viruses in the sea.</title>
        <authorList>
            <person name="Deeg C.M."/>
            <person name="Chow C.-E.T."/>
            <person name="Suttle C.A."/>
        </authorList>
    </citation>
    <scope>NUCLEOTIDE SEQUENCE</scope>
    <source>
        <strain evidence="2">NG1</strain>
    </source>
</reference>
<dbReference type="EMBL" id="MF782455">
    <property type="protein sequence ID" value="ATZ80383.1"/>
    <property type="molecule type" value="Genomic_DNA"/>
</dbReference>
<keyword evidence="3" id="KW-1185">Reference proteome</keyword>
<evidence type="ECO:0000313" key="2">
    <source>
        <dbReference type="EMBL" id="ATZ80383.1"/>
    </source>
</evidence>
<proteinExistence type="predicted"/>
<dbReference type="GO" id="GO:0051213">
    <property type="term" value="F:dioxygenase activity"/>
    <property type="evidence" value="ECO:0007669"/>
    <property type="project" value="UniProtKB-KW"/>
</dbReference>
<dbReference type="PANTHER" id="PTHR12463:SF1">
    <property type="entry name" value="2-OXOGLUTARATE AND FE-DEPENDENT OXYGENASE FAMILY PROTEIN"/>
    <property type="match status" value="1"/>
</dbReference>
<name>A0A2H4UTW3_9VIRU</name>
<organism evidence="2">
    <name type="scientific">Bodo saltans virus</name>
    <dbReference type="NCBI Taxonomy" id="2024608"/>
    <lineage>
        <taxon>Viruses</taxon>
        <taxon>Varidnaviria</taxon>
        <taxon>Bamfordvirae</taxon>
        <taxon>Nucleocytoviricota</taxon>
        <taxon>Megaviricetes</taxon>
        <taxon>Imitervirales</taxon>
        <taxon>Mimiviridae</taxon>
        <taxon>Klosneuvirinae</taxon>
        <taxon>Theiavirus</taxon>
        <taxon>Theiavirus salishense</taxon>
    </lineage>
</organism>
<protein>
    <submittedName>
        <fullName evidence="2">DNA repair dioxygenase</fullName>
    </submittedName>
</protein>
<evidence type="ECO:0000259" key="1">
    <source>
        <dbReference type="PROSITE" id="PS51471"/>
    </source>
</evidence>
<dbReference type="PROSITE" id="PS51471">
    <property type="entry name" value="FE2OG_OXY"/>
    <property type="match status" value="1"/>
</dbReference>
<dbReference type="Pfam" id="PF13532">
    <property type="entry name" value="2OG-FeII_Oxy_2"/>
    <property type="match status" value="1"/>
</dbReference>
<gene>
    <name evidence="2" type="ORF">BMW23_0326</name>
</gene>
<accession>A0A2H4UTW3</accession>
<dbReference type="InterPro" id="IPR037151">
    <property type="entry name" value="AlkB-like_sf"/>
</dbReference>
<evidence type="ECO:0000313" key="3">
    <source>
        <dbReference type="Proteomes" id="UP000240325"/>
    </source>
</evidence>